<organism evidence="3 4">
    <name type="scientific">Colletotrichum tabaci</name>
    <dbReference type="NCBI Taxonomy" id="1209068"/>
    <lineage>
        <taxon>Eukaryota</taxon>
        <taxon>Fungi</taxon>
        <taxon>Dikarya</taxon>
        <taxon>Ascomycota</taxon>
        <taxon>Pezizomycotina</taxon>
        <taxon>Sordariomycetes</taxon>
        <taxon>Hypocreomycetidae</taxon>
        <taxon>Glomerellales</taxon>
        <taxon>Glomerellaceae</taxon>
        <taxon>Colletotrichum</taxon>
        <taxon>Colletotrichum destructivum species complex</taxon>
    </lineage>
</organism>
<keyword evidence="4" id="KW-1185">Reference proteome</keyword>
<reference evidence="3 4" key="1">
    <citation type="submission" date="2023-04" db="EMBL/GenBank/DDBJ databases">
        <title>Colletotrichum tabacum stain YC1 causing leaf anthracnose on Nicotiana tabacum(L.) cv.</title>
        <authorList>
            <person name="Ji Z."/>
            <person name="Wang M."/>
            <person name="Zhang J."/>
            <person name="Wang N."/>
            <person name="Zhou Z."/>
        </authorList>
    </citation>
    <scope>NUCLEOTIDE SEQUENCE [LARGE SCALE GENOMIC DNA]</scope>
    <source>
        <strain evidence="3 4">YC1</strain>
    </source>
</reference>
<protein>
    <submittedName>
        <fullName evidence="3">Umta methyltransferase family protein</fullName>
    </submittedName>
</protein>
<feature type="compositionally biased region" description="Low complexity" evidence="2">
    <location>
        <begin position="69"/>
        <end position="81"/>
    </location>
</feature>
<comment type="similarity">
    <text evidence="1">Belongs to the methyltransferase superfamily. LaeA methyltransferase family.</text>
</comment>
<keyword evidence="3" id="KW-0808">Transferase</keyword>
<evidence type="ECO:0000256" key="1">
    <source>
        <dbReference type="ARBA" id="ARBA00038158"/>
    </source>
</evidence>
<evidence type="ECO:0000256" key="2">
    <source>
        <dbReference type="SAM" id="MobiDB-lite"/>
    </source>
</evidence>
<dbReference type="Gene3D" id="3.40.50.150">
    <property type="entry name" value="Vaccinia Virus protein VP39"/>
    <property type="match status" value="1"/>
</dbReference>
<name>A0AAV9TI84_9PEZI</name>
<sequence length="422" mass="46585">MAETPDSTAPATTAAATTNTTATTATAAPIASASLTDPASSAAPAVLSPSPPASSPENTRGSPPRSPLPTDNAATAAAPNPDQHEEAVESVEVVEADEGFATDDASTIEDRISNYTASLTSSVVDYPEEYGRRYHAFRPGTYSFPNDEVEMDRLDMAHALMVRAIGSRLFLAPLEREKVHRILDIGTGTGIWAVEMGDIFENAEVFGIDLSAIQPEWVPPNVRFEIDDVESPWVVQEKYDYIMCRYMAASIADWPRLIKNIYDHLNPGGWAEFQDMSTEYYSDDGTYTPQHATYDWNQTFVETLRSIGRDPCPGPQLEGWVRAHGGFDHVFHQRFKTPIGPWAKERHYRDQGMLNLAQILEGLEGFSMKLFCGVLGRTREEVLVQLAGVRKELKSDTFHSMLDLHVVFGQKPPLRAESAEES</sequence>
<evidence type="ECO:0000313" key="4">
    <source>
        <dbReference type="Proteomes" id="UP001327957"/>
    </source>
</evidence>
<dbReference type="SUPFAM" id="SSF53335">
    <property type="entry name" value="S-adenosyl-L-methionine-dependent methyltransferases"/>
    <property type="match status" value="1"/>
</dbReference>
<feature type="compositionally biased region" description="Low complexity" evidence="2">
    <location>
        <begin position="1"/>
        <end position="48"/>
    </location>
</feature>
<feature type="region of interest" description="Disordered" evidence="2">
    <location>
        <begin position="1"/>
        <end position="88"/>
    </location>
</feature>
<proteinExistence type="inferred from homology"/>
<dbReference type="PANTHER" id="PTHR43591:SF10">
    <property type="entry name" value="ABC TRANSMEMBRANE TYPE-1 DOMAIN-CONTAINING PROTEIN-RELATED"/>
    <property type="match status" value="1"/>
</dbReference>
<keyword evidence="3" id="KW-0489">Methyltransferase</keyword>
<comment type="caution">
    <text evidence="3">The sequence shown here is derived from an EMBL/GenBank/DDBJ whole genome shotgun (WGS) entry which is preliminary data.</text>
</comment>
<dbReference type="Proteomes" id="UP001327957">
    <property type="component" value="Unassembled WGS sequence"/>
</dbReference>
<accession>A0AAV9TI84</accession>
<gene>
    <name evidence="3" type="ORF">QIS74_04306</name>
</gene>
<dbReference type="GO" id="GO:0032259">
    <property type="term" value="P:methylation"/>
    <property type="evidence" value="ECO:0007669"/>
    <property type="project" value="UniProtKB-KW"/>
</dbReference>
<dbReference type="PANTHER" id="PTHR43591">
    <property type="entry name" value="METHYLTRANSFERASE"/>
    <property type="match status" value="1"/>
</dbReference>
<dbReference type="InterPro" id="IPR029063">
    <property type="entry name" value="SAM-dependent_MTases_sf"/>
</dbReference>
<dbReference type="Pfam" id="PF13489">
    <property type="entry name" value="Methyltransf_23"/>
    <property type="match status" value="1"/>
</dbReference>
<dbReference type="CDD" id="cd02440">
    <property type="entry name" value="AdoMet_MTases"/>
    <property type="match status" value="1"/>
</dbReference>
<evidence type="ECO:0000313" key="3">
    <source>
        <dbReference type="EMBL" id="KAK6222051.1"/>
    </source>
</evidence>
<dbReference type="GO" id="GO:0008168">
    <property type="term" value="F:methyltransferase activity"/>
    <property type="evidence" value="ECO:0007669"/>
    <property type="project" value="UniProtKB-KW"/>
</dbReference>
<dbReference type="AlphaFoldDB" id="A0AAV9TI84"/>
<dbReference type="EMBL" id="JASAOK010000019">
    <property type="protein sequence ID" value="KAK6222051.1"/>
    <property type="molecule type" value="Genomic_DNA"/>
</dbReference>